<reference evidence="3" key="1">
    <citation type="submission" date="2025-05" db="UniProtKB">
        <authorList>
            <consortium name="RefSeq"/>
        </authorList>
    </citation>
    <scope>NUCLEOTIDE SEQUENCE [LARGE SCALE GENOMIC DNA]</scope>
</reference>
<evidence type="ECO:0000256" key="2">
    <source>
        <dbReference type="SAM" id="MobiDB-lite"/>
    </source>
</evidence>
<accession>A0ABM3LER7</accession>
<gene>
    <name evidence="4" type="primary">LOC112050870</name>
</gene>
<name>A0ABM3LER7_BICAN</name>
<protein>
    <submittedName>
        <fullName evidence="4">Centromere protein F-like</fullName>
    </submittedName>
</protein>
<evidence type="ECO:0000313" key="3">
    <source>
        <dbReference type="Proteomes" id="UP001652582"/>
    </source>
</evidence>
<evidence type="ECO:0000256" key="1">
    <source>
        <dbReference type="SAM" id="Coils"/>
    </source>
</evidence>
<organism evidence="3 4">
    <name type="scientific">Bicyclus anynana</name>
    <name type="common">Squinting bush brown butterfly</name>
    <dbReference type="NCBI Taxonomy" id="110368"/>
    <lineage>
        <taxon>Eukaryota</taxon>
        <taxon>Metazoa</taxon>
        <taxon>Ecdysozoa</taxon>
        <taxon>Arthropoda</taxon>
        <taxon>Hexapoda</taxon>
        <taxon>Insecta</taxon>
        <taxon>Pterygota</taxon>
        <taxon>Neoptera</taxon>
        <taxon>Endopterygota</taxon>
        <taxon>Lepidoptera</taxon>
        <taxon>Glossata</taxon>
        <taxon>Ditrysia</taxon>
        <taxon>Papilionoidea</taxon>
        <taxon>Nymphalidae</taxon>
        <taxon>Satyrinae</taxon>
        <taxon>Satyrini</taxon>
        <taxon>Mycalesina</taxon>
        <taxon>Bicyclus</taxon>
    </lineage>
</organism>
<feature type="coiled-coil region" evidence="1">
    <location>
        <begin position="218"/>
        <end position="298"/>
    </location>
</feature>
<dbReference type="RefSeq" id="XP_052737542.1">
    <property type="nucleotide sequence ID" value="XM_052881582.1"/>
</dbReference>
<dbReference type="GeneID" id="112050870"/>
<proteinExistence type="predicted"/>
<feature type="coiled-coil region" evidence="1">
    <location>
        <begin position="95"/>
        <end position="122"/>
    </location>
</feature>
<keyword evidence="1" id="KW-0175">Coiled coil</keyword>
<reference evidence="4" key="2">
    <citation type="submission" date="2025-08" db="UniProtKB">
        <authorList>
            <consortium name="RefSeq"/>
        </authorList>
    </citation>
    <scope>IDENTIFICATION</scope>
</reference>
<feature type="region of interest" description="Disordered" evidence="2">
    <location>
        <begin position="349"/>
        <end position="379"/>
    </location>
</feature>
<keyword evidence="3" id="KW-1185">Reference proteome</keyword>
<sequence>MSSDGKENIRHVTCTNHAARSDKDISRICPSKQSRRELEDIYFSLQENNTQLKKTVNGQLEHIKLLTTKVHRMTVQKNAFVSQNKECCTRAKAFLSEQKETIENLKKTNERLSDRIRILNMRLCSAKQFLKRSSTPSAVRCIKLTPNASIKLLLIKYHTLNSVLCFRNSSIIALNTKESDLNVRTEASSSHLLNKRESTTNIAAEMDSTEIKDEPCQQNKCRTTIDELKQKIVNLEEELTKTHEQYSERMCKLEEEMQELRGENYRMKALKAESEHRMETEEKKSEGLLQKLRNTEAQCVNLVTELQIEKSKVLELETQVKSADISSQVAEALEKHLITTMMAVLDNSDISRFDPGPEKEKVVNKNSDDSGYADDKQESPKAEQNILDQIASLQSQLNTLKLSMIFFSFFATRWSYIIGRYK</sequence>
<dbReference type="Proteomes" id="UP001652582">
    <property type="component" value="Chromosome 1"/>
</dbReference>
<evidence type="ECO:0000313" key="4">
    <source>
        <dbReference type="RefSeq" id="XP_052737542.1"/>
    </source>
</evidence>